<dbReference type="InterPro" id="IPR036397">
    <property type="entry name" value="RNaseH_sf"/>
</dbReference>
<evidence type="ECO:0000256" key="2">
    <source>
        <dbReference type="SAM" id="MobiDB-lite"/>
    </source>
</evidence>
<dbReference type="OrthoDB" id="2065409at2"/>
<keyword evidence="5" id="KW-1185">Reference proteome</keyword>
<dbReference type="InterPro" id="IPR012337">
    <property type="entry name" value="RNaseH-like_sf"/>
</dbReference>
<dbReference type="PANTHER" id="PTHR35004:SF8">
    <property type="entry name" value="TRANSPOSASE RV3428C-RELATED"/>
    <property type="match status" value="1"/>
</dbReference>
<reference evidence="5" key="1">
    <citation type="submission" date="2015-09" db="EMBL/GenBank/DDBJ databases">
        <title>Complete genome of Arthrobacter alpinus strain R3.8.</title>
        <authorList>
            <person name="See-Too W.S."/>
            <person name="Chan K.G."/>
        </authorList>
    </citation>
    <scope>NUCLEOTIDE SEQUENCE [LARGE SCALE GENOMIC DNA]</scope>
    <source>
        <strain evidence="5">R3.8</strain>
    </source>
</reference>
<dbReference type="PANTHER" id="PTHR35004">
    <property type="entry name" value="TRANSPOSASE RV3428C-RELATED"/>
    <property type="match status" value="1"/>
</dbReference>
<gene>
    <name evidence="4" type="ORF">AOC05_10740</name>
</gene>
<evidence type="ECO:0000313" key="5">
    <source>
        <dbReference type="Proteomes" id="UP000062833"/>
    </source>
</evidence>
<dbReference type="EMBL" id="CP012677">
    <property type="protein sequence ID" value="ALE92674.1"/>
    <property type="molecule type" value="Genomic_DNA"/>
</dbReference>
<dbReference type="GO" id="GO:0015074">
    <property type="term" value="P:DNA integration"/>
    <property type="evidence" value="ECO:0007669"/>
    <property type="project" value="InterPro"/>
</dbReference>
<proteinExistence type="inferred from homology"/>
<dbReference type="PATRIC" id="fig|656366.3.peg.2317"/>
<name>A0A0M5LXI8_9MICC</name>
<dbReference type="InterPro" id="IPR001584">
    <property type="entry name" value="Integrase_cat-core"/>
</dbReference>
<feature type="region of interest" description="Disordered" evidence="2">
    <location>
        <begin position="487"/>
        <end position="510"/>
    </location>
</feature>
<dbReference type="NCBIfam" id="NF033546">
    <property type="entry name" value="transpos_IS21"/>
    <property type="match status" value="1"/>
</dbReference>
<comment type="similarity">
    <text evidence="1">Belongs to the transposase IS21/IS408/IS1162 family.</text>
</comment>
<protein>
    <submittedName>
        <fullName evidence="4">Transposase</fullName>
    </submittedName>
</protein>
<accession>A0A0M5LXI8</accession>
<dbReference type="KEGG" id="aaq:AOC05_10740"/>
<dbReference type="RefSeq" id="WP_062007218.1">
    <property type="nucleotide sequence ID" value="NZ_CP012677.1"/>
</dbReference>
<evidence type="ECO:0000313" key="4">
    <source>
        <dbReference type="EMBL" id="ALE92674.1"/>
    </source>
</evidence>
<evidence type="ECO:0000259" key="3">
    <source>
        <dbReference type="PROSITE" id="PS50994"/>
    </source>
</evidence>
<dbReference type="GO" id="GO:0003676">
    <property type="term" value="F:nucleic acid binding"/>
    <property type="evidence" value="ECO:0007669"/>
    <property type="project" value="InterPro"/>
</dbReference>
<evidence type="ECO:0000256" key="1">
    <source>
        <dbReference type="ARBA" id="ARBA00009277"/>
    </source>
</evidence>
<organism evidence="4 5">
    <name type="scientific">Arthrobacter alpinus</name>
    <dbReference type="NCBI Taxonomy" id="656366"/>
    <lineage>
        <taxon>Bacteria</taxon>
        <taxon>Bacillati</taxon>
        <taxon>Actinomycetota</taxon>
        <taxon>Actinomycetes</taxon>
        <taxon>Micrococcales</taxon>
        <taxon>Micrococcaceae</taxon>
        <taxon>Arthrobacter</taxon>
    </lineage>
</organism>
<dbReference type="PROSITE" id="PS50994">
    <property type="entry name" value="INTEGRASE"/>
    <property type="match status" value="1"/>
</dbReference>
<dbReference type="Proteomes" id="UP000062833">
    <property type="component" value="Chromosome"/>
</dbReference>
<dbReference type="AlphaFoldDB" id="A0A0M5LXI8"/>
<dbReference type="Pfam" id="PF22483">
    <property type="entry name" value="Mu-transpos_C_2"/>
    <property type="match status" value="1"/>
</dbReference>
<dbReference type="InterPro" id="IPR054353">
    <property type="entry name" value="IstA-like_C"/>
</dbReference>
<sequence>MADYSAIMALVLERRSYSEIVQMLGCSRREISLVSKTVKARGITAGLAASLSRDELAELFPDGRKNVSAGFVQPDFAGIVKSMKFNRHYTLQQAWHRYVQAPAGQDKNKYGYTQFCQLFNDYAAVHEVVATLHHEPARTMLVDWAGDTLPLVDAVSGEVAKAYLFVAVLPYSGMVFCKAFTDMKQEAWNSAHVQAFETYCGVTPIVVPDNAATATNLHSKGDSTRVINAKYQQLADHYGTAIVPAGANRPRHKAAAESAVNVVNKRVIGYLSEEVWMTLAKLKTDIDERVDAINEQIKRVDGTTMAGQFTTEEAQLLKPLLADRFESVEWKQLKAGRNYHVTADYQHYSEPYKLTGQILKVRLTGVRVTVFDGESVACEHPRKHGRKGQYSTLAEHVPKQHQNIDGLWSPKWFLDPARPFGPATVAVITAILERAKIPAQAFLNCQNILSGLGKNNRQRLEETCQQILNQNGYPTYTTLKRLMASMNSDSKQAAAPVPAPPNMKKPAASSDLDEHIDVYVRGADYFQEGW</sequence>
<feature type="domain" description="Integrase catalytic" evidence="3">
    <location>
        <begin position="132"/>
        <end position="320"/>
    </location>
</feature>
<dbReference type="SUPFAM" id="SSF53098">
    <property type="entry name" value="Ribonuclease H-like"/>
    <property type="match status" value="1"/>
</dbReference>
<dbReference type="Gene3D" id="3.30.420.10">
    <property type="entry name" value="Ribonuclease H-like superfamily/Ribonuclease H"/>
    <property type="match status" value="1"/>
</dbReference>